<evidence type="ECO:0000256" key="4">
    <source>
        <dbReference type="ARBA" id="ARBA00022989"/>
    </source>
</evidence>
<evidence type="ECO:0000313" key="8">
    <source>
        <dbReference type="EMBL" id="CAG2241640.1"/>
    </source>
</evidence>
<dbReference type="EMBL" id="CAJPWZ010002592">
    <property type="protein sequence ID" value="CAG2241640.1"/>
    <property type="molecule type" value="Genomic_DNA"/>
</dbReference>
<evidence type="ECO:0000256" key="5">
    <source>
        <dbReference type="ARBA" id="ARBA00023136"/>
    </source>
</evidence>
<dbReference type="Pfam" id="PF00531">
    <property type="entry name" value="Death"/>
    <property type="match status" value="2"/>
</dbReference>
<dbReference type="InterPro" id="IPR037936">
    <property type="entry name" value="UNC5A-D"/>
</dbReference>
<comment type="similarity">
    <text evidence="2 6">Belongs to the unc-5 family.</text>
</comment>
<dbReference type="SMART" id="SM00218">
    <property type="entry name" value="ZU5"/>
    <property type="match status" value="2"/>
</dbReference>
<evidence type="ECO:0000256" key="2">
    <source>
        <dbReference type="ARBA" id="ARBA00009844"/>
    </source>
</evidence>
<keyword evidence="6" id="KW-0393">Immunoglobulin domain</keyword>
<sequence>MGNSILLIATLIIAVTGLSISIGVVVFLIYRYLCTKSKRYKSESTDGELSQIENNNKTDIYVKQNDHDIPRRRKDNDSAIEMRDISSGCSDQYDENDHVANHSRCGIRSIGPQFTISINRKKANTSISSDETANVYGHGQPDSQVVAIAQSYYKEKTNSTDIVGIDDMDIINHRQKRKYILERQNAIDRPTSLLFINPQTSCDDNNLPQQGAFVHRLVTKAGGELTVLGVRLEIPYGALEEDTHVTLGITWDSSLYPQLTKSCTMLSPVVVCQPSIQFLKPVKLSFPHSAVSHDKDWKLFVYYRENDIHETNTEWNKLDSDETCRTEITPNQVVLHLNHFTLYTLIGESLEGRTAVKAVKLLAFTTPFQISRMFTVRIYCINNYEDDSAEMKNILKSSKELNEKQADVPQPLFIQDNGEDIVVSLSKLSNGWQNDGITCQMIDFKSVWNSLSPSCKFLIHPSGHSERKIVCDFTYSQNPSEKERTLKVSDEYREISPLALKRHPGTQRKVMKDLILKLDIKGERDYRLLAEKIGYSFEQIRWLEQQNCPKSPTEIILEKWIGDGRGLQELKPHLHQMGRLDAGDAGLIIAVLVLLLVIGLGLFGAFLCWKLREQHSSINNLQDQLEKLKEYDNHRIIDLEKQIKYLKANIQADKGESSEIVDETVTFRQKKISNDDIHVDVDDILPNNPQHQDRLIKPSMVIKIGKDITNAHGNVQLDSQVVAIAQNNYKHKTKSKNLIGIDEMDFVLKEGDKSFMSETTRRQTIYNGRPTSVLINESSFLEEKGNSEKGIFVHKTVGKSGGVLQVFGIQLVIPSDALTEDTQLTVGVTWDASIYPSLTKQSSLLSPVVVCQPAVKFLKPVILSFPHCAVHEKENWILKVLNRENDLHCKNDEWRDLDEENAGDIDINNNKVVLKLRHFTLYAVVGESLEGKTAAKAVKLLAFTSPLQRDKMFTVRIYCINNYDEIKDIKKEAMKLNEKQADVLQPLFIRDNDEDVTVSLINVSKGWKTDGEKSQNIDFECIWHCLSPSCKFLFHPETTVNKIVCDFNYNQHSSTKVRSLKVAQEQIQFLPLALKENVGPEILAEKIGYTYEQIKWLETQDSPTEILLDKWISGGKLVSDLKGHLSDIGRLDVLSEIEEYESSIA</sequence>
<reference evidence="8" key="1">
    <citation type="submission" date="2021-03" db="EMBL/GenBank/DDBJ databases">
        <authorList>
            <person name="Bekaert M."/>
        </authorList>
    </citation>
    <scope>NUCLEOTIDE SEQUENCE</scope>
</reference>
<gene>
    <name evidence="8" type="ORF">MEDL_53923</name>
</gene>
<feature type="transmembrane region" description="Helical" evidence="6">
    <location>
        <begin position="585"/>
        <end position="607"/>
    </location>
</feature>
<keyword evidence="9" id="KW-1185">Reference proteome</keyword>
<accession>A0A8S3U721</accession>
<feature type="transmembrane region" description="Helical" evidence="6">
    <location>
        <begin position="6"/>
        <end position="33"/>
    </location>
</feature>
<dbReference type="PANTHER" id="PTHR12582">
    <property type="entry name" value="NETRIN RECEPTOR UNC5"/>
    <property type="match status" value="1"/>
</dbReference>
<organism evidence="8 9">
    <name type="scientific">Mytilus edulis</name>
    <name type="common">Blue mussel</name>
    <dbReference type="NCBI Taxonomy" id="6550"/>
    <lineage>
        <taxon>Eukaryota</taxon>
        <taxon>Metazoa</taxon>
        <taxon>Spiralia</taxon>
        <taxon>Lophotrochozoa</taxon>
        <taxon>Mollusca</taxon>
        <taxon>Bivalvia</taxon>
        <taxon>Autobranchia</taxon>
        <taxon>Pteriomorphia</taxon>
        <taxon>Mytilida</taxon>
        <taxon>Mytiloidea</taxon>
        <taxon>Mytilidae</taxon>
        <taxon>Mytilinae</taxon>
        <taxon>Mytilus</taxon>
    </lineage>
</organism>
<dbReference type="Proteomes" id="UP000683360">
    <property type="component" value="Unassembled WGS sequence"/>
</dbReference>
<dbReference type="PROSITE" id="PS51145">
    <property type="entry name" value="ZU5"/>
    <property type="match status" value="1"/>
</dbReference>
<keyword evidence="4 6" id="KW-1133">Transmembrane helix</keyword>
<dbReference type="GO" id="GO:0005886">
    <property type="term" value="C:plasma membrane"/>
    <property type="evidence" value="ECO:0007669"/>
    <property type="project" value="UniProtKB-SubCell"/>
</dbReference>
<evidence type="ECO:0000259" key="7">
    <source>
        <dbReference type="PROSITE" id="PS51145"/>
    </source>
</evidence>
<comment type="caution">
    <text evidence="6">Lacks conserved residue(s) required for the propagation of feature annotation.</text>
</comment>
<keyword evidence="6" id="KW-0675">Receptor</keyword>
<evidence type="ECO:0000256" key="6">
    <source>
        <dbReference type="RuleBase" id="RU367033"/>
    </source>
</evidence>
<name>A0A8S3U721_MYTED</name>
<dbReference type="GO" id="GO:0005042">
    <property type="term" value="F:netrin receptor activity"/>
    <property type="evidence" value="ECO:0007669"/>
    <property type="project" value="UniProtKB-UniRule"/>
</dbReference>
<dbReference type="PANTHER" id="PTHR12582:SF47">
    <property type="entry name" value="NETRIN RECEPTOR UNC-5"/>
    <property type="match status" value="1"/>
</dbReference>
<dbReference type="Gene3D" id="2.60.220.30">
    <property type="match status" value="2"/>
</dbReference>
<dbReference type="InterPro" id="IPR000488">
    <property type="entry name" value="Death_dom"/>
</dbReference>
<dbReference type="Pfam" id="PF00791">
    <property type="entry name" value="ZU5"/>
    <property type="match status" value="2"/>
</dbReference>
<evidence type="ECO:0000313" key="9">
    <source>
        <dbReference type="Proteomes" id="UP000683360"/>
    </source>
</evidence>
<keyword evidence="6" id="KW-0217">Developmental protein</keyword>
<comment type="subcellular location">
    <subcellularLocation>
        <location evidence="6">Cell membrane</location>
        <topology evidence="6">Single-pass type I membrane protein</topology>
    </subcellularLocation>
    <subcellularLocation>
        <location evidence="1">Membrane</location>
        <topology evidence="1">Single-pass membrane protein</topology>
    </subcellularLocation>
</comment>
<evidence type="ECO:0000256" key="1">
    <source>
        <dbReference type="ARBA" id="ARBA00004167"/>
    </source>
</evidence>
<dbReference type="InterPro" id="IPR033772">
    <property type="entry name" value="UPA"/>
</dbReference>
<comment type="function">
    <text evidence="6">Receptor for netrin required for axon guidance. Mediates axon repulsion of neuronal growth cones in the developing nervous system upon ligand binding.</text>
</comment>
<protein>
    <recommendedName>
        <fullName evidence="6">Netrin receptor UNC5</fullName>
    </recommendedName>
</protein>
<proteinExistence type="inferred from homology"/>
<keyword evidence="3 6" id="KW-0812">Transmembrane</keyword>
<dbReference type="AlphaFoldDB" id="A0A8S3U721"/>
<dbReference type="SUPFAM" id="SSF47986">
    <property type="entry name" value="DEATH domain"/>
    <property type="match status" value="2"/>
</dbReference>
<dbReference type="OrthoDB" id="6065502at2759"/>
<dbReference type="InterPro" id="IPR000906">
    <property type="entry name" value="ZU5_dom"/>
</dbReference>
<evidence type="ECO:0000256" key="3">
    <source>
        <dbReference type="ARBA" id="ARBA00022692"/>
    </source>
</evidence>
<dbReference type="Pfam" id="PF17217">
    <property type="entry name" value="UPA"/>
    <property type="match status" value="1"/>
</dbReference>
<keyword evidence="5 6" id="KW-0472">Membrane</keyword>
<comment type="caution">
    <text evidence="8">The sequence shown here is derived from an EMBL/GenBank/DDBJ whole genome shotgun (WGS) entry which is preliminary data.</text>
</comment>
<dbReference type="InterPro" id="IPR011029">
    <property type="entry name" value="DEATH-like_dom_sf"/>
</dbReference>
<dbReference type="Gene3D" id="1.10.533.10">
    <property type="entry name" value="Death Domain, Fas"/>
    <property type="match status" value="2"/>
</dbReference>
<feature type="domain" description="ZU5" evidence="7">
    <location>
        <begin position="791"/>
        <end position="928"/>
    </location>
</feature>